<feature type="repeat" description="TPR" evidence="3">
    <location>
        <begin position="1483"/>
        <end position="1516"/>
    </location>
</feature>
<dbReference type="PROSITE" id="PS50293">
    <property type="entry name" value="TPR_REGION"/>
    <property type="match status" value="1"/>
</dbReference>
<proteinExistence type="predicted"/>
<comment type="caution">
    <text evidence="4">The sequence shown here is derived from an EMBL/GenBank/DDBJ whole genome shotgun (WGS) entry which is preliminary data.</text>
</comment>
<feature type="repeat" description="TPR" evidence="3">
    <location>
        <begin position="199"/>
        <end position="232"/>
    </location>
</feature>
<dbReference type="PROSITE" id="PS50005">
    <property type="entry name" value="TPR"/>
    <property type="match status" value="7"/>
</dbReference>
<dbReference type="InterPro" id="IPR013105">
    <property type="entry name" value="TPR_2"/>
</dbReference>
<evidence type="ECO:0000256" key="2">
    <source>
        <dbReference type="ARBA" id="ARBA00022803"/>
    </source>
</evidence>
<keyword evidence="2 3" id="KW-0802">TPR repeat</keyword>
<keyword evidence="5" id="KW-1185">Reference proteome</keyword>
<evidence type="ECO:0008006" key="6">
    <source>
        <dbReference type="Google" id="ProtNLM"/>
    </source>
</evidence>
<name>A0A6G0XNP5_9STRA</name>
<dbReference type="Pfam" id="PF07719">
    <property type="entry name" value="TPR_2"/>
    <property type="match status" value="1"/>
</dbReference>
<dbReference type="SMART" id="SM00028">
    <property type="entry name" value="TPR"/>
    <property type="match status" value="18"/>
</dbReference>
<keyword evidence="1" id="KW-0677">Repeat</keyword>
<protein>
    <recommendedName>
        <fullName evidence="6">UDP-N-acetylglucosamine--peptide N-acetylglucosaminyltransferase SPINDLY</fullName>
    </recommendedName>
</protein>
<feature type="repeat" description="TPR" evidence="3">
    <location>
        <begin position="1294"/>
        <end position="1327"/>
    </location>
</feature>
<dbReference type="EMBL" id="VJMJ01000034">
    <property type="protein sequence ID" value="KAF0741879.1"/>
    <property type="molecule type" value="Genomic_DNA"/>
</dbReference>
<dbReference type="SUPFAM" id="SSF48452">
    <property type="entry name" value="TPR-like"/>
    <property type="match status" value="5"/>
</dbReference>
<evidence type="ECO:0000313" key="5">
    <source>
        <dbReference type="Proteomes" id="UP000481153"/>
    </source>
</evidence>
<evidence type="ECO:0000256" key="3">
    <source>
        <dbReference type="PROSITE-ProRule" id="PRU00339"/>
    </source>
</evidence>
<dbReference type="Pfam" id="PF13432">
    <property type="entry name" value="TPR_16"/>
    <property type="match status" value="1"/>
</dbReference>
<feature type="repeat" description="TPR" evidence="3">
    <location>
        <begin position="113"/>
        <end position="146"/>
    </location>
</feature>
<evidence type="ECO:0000313" key="4">
    <source>
        <dbReference type="EMBL" id="KAF0741879.1"/>
    </source>
</evidence>
<feature type="repeat" description="TPR" evidence="3">
    <location>
        <begin position="1621"/>
        <end position="1654"/>
    </location>
</feature>
<dbReference type="InterPro" id="IPR050498">
    <property type="entry name" value="Ycf3"/>
</dbReference>
<dbReference type="Pfam" id="PF13181">
    <property type="entry name" value="TPR_8"/>
    <property type="match status" value="2"/>
</dbReference>
<dbReference type="PANTHER" id="PTHR44858:SF1">
    <property type="entry name" value="UDP-N-ACETYLGLUCOSAMINE--PEPTIDE N-ACETYLGLUCOSAMINYLTRANSFERASE SPINDLY-RELATED"/>
    <property type="match status" value="1"/>
</dbReference>
<feature type="repeat" description="TPR" evidence="3">
    <location>
        <begin position="1517"/>
        <end position="1550"/>
    </location>
</feature>
<dbReference type="Proteomes" id="UP000481153">
    <property type="component" value="Unassembled WGS sequence"/>
</dbReference>
<feature type="repeat" description="TPR" evidence="3">
    <location>
        <begin position="1161"/>
        <end position="1194"/>
    </location>
</feature>
<gene>
    <name evidence="4" type="ORF">Ae201684_003070</name>
</gene>
<reference evidence="4 5" key="1">
    <citation type="submission" date="2019-07" db="EMBL/GenBank/DDBJ databases">
        <title>Genomics analysis of Aphanomyces spp. identifies a new class of oomycete effector associated with host adaptation.</title>
        <authorList>
            <person name="Gaulin E."/>
        </authorList>
    </citation>
    <scope>NUCLEOTIDE SEQUENCE [LARGE SCALE GENOMIC DNA]</scope>
    <source>
        <strain evidence="4 5">ATCC 201684</strain>
    </source>
</reference>
<dbReference type="InterPro" id="IPR019734">
    <property type="entry name" value="TPR_rpt"/>
</dbReference>
<dbReference type="PANTHER" id="PTHR44858">
    <property type="entry name" value="TETRATRICOPEPTIDE REPEAT PROTEIN 6"/>
    <property type="match status" value="1"/>
</dbReference>
<sequence length="2106" mass="236433">MNERTIDRTSERYRLFVTCNWFCVLNRRGLNAMASVDEEEKLPLVDENEQVDDEEIAASSPDLWSKYDAMKGKATDLTALEMDSMAQWKWLNGRLGEAIDGYLDLARLHPKYLHVHFKLGYLYLILQNYDSAVQHFTLEIDKQAHNPPPKNVRRAKVFAHKAYFWCAVAGRMEAHQFLQKFEKRATDEALLMSDGGGTANAWIAMGCLYRQLGLLQRAEASFELASQIKPNDPTYLVEYGKLLLLQRRVEGALAKFSDCCRIAPALSEELFQAMLGEAIASMRLHKPTGFSESWTWTLNILEAAQGILQKVIDSLSPMVEQGLTPLLLNSEMDRSTIRQLLFQAINSQGCCAILQGDIKTALDIYYTVAHDYTDFQLPVLCVTPGARDAKGHLVDTAMLSTDRIVDLLLYLDQIESRYGPDACLYFHRANIYRALGDLKHFIDDLTLVETLDPLFLRGYFAHVRCRFCCQTHFEEQDSLGDFLDEETMTWIPLGVLETICEFTKPSIVGGPPPTISLIEAAVYQYFSARFASNPGDFYAQVFMIDSLRRLNMKDELPLAMHRLREGSGISFDDSLCHLDRNHATGPPLARRLAETLLAERPNHSSVQFVAGLVFMSELRLENAHHHFTQCIHEITKTMTQMETQAQVQGVQASNSPDATSRWTYQSFTRAKYHALVWRAVVGQLSLHNQEAVQDMRAAVTLLPQEPHAMFQKGVMMVHYGHLDSAIQPLRAGFQQLKQSGQSKDVNIALDYIRLAGMNVFSLLPLELKHNTVLAATDDALDDLPRRQNVGIDGHGGTVMYSNALDKMYEAGVLKLSKGHIAGAIKYFASITSIKPTYVSRAIDAMMDLHRCKDPRLIDDKVYVCHQELSQRAARFLQVYNLPLEGFKDLSACVAYYPHDVDMYWHRAWLHERLHNHDAAIDDFTQCIMLTRHGGKPRGVVLRRYMKMLLARAKVYMHEKHWELAMDDLNLLTEVTLQSKSVVETAKLIQLYELRSQVLVALQQYDAAIVEMETVLKLSTESIEWSDKTLLNMLLLANMHCHMAIEGQKHRQTGIFTTFLLPTRETPLSAASLASLRKANEYYAQVLDKAPTFPLALFLKGRMHALMGDSTLALDHWTKCLRQDPKFLVANFLKGSLRAQQCLPDLALAEFLTVRNQIPAYPHVQTSIGYCYYLQGNVKRAVVELTEALAHDPNDVEALYMRGVCLQELFALPTAISDFNSVLSRMPSHARAWYQRGMCHLLLKDYTSALIDLTKAAPHLRSGFAAVGYIHFCKRHYADAVAVYSHYLDERANDAPILLYRGFSYYRLGERTLAARDFDRALKVDSSCWFVHFIRAYIHQEEGDGTSAVVSIQKCLEHFKSVKSFHDATLHADRDRANPFFGYRLDVTLQQLKALVLFSSPASRRGSFGALDAARDTAKRAQLRAIFVKAVRRILFQARVVYALEKFAFKATAASVSLSKQIEQLTTPTAIQAPQGTFTPDSVAWAYNLVGVLATKQAKWEDALRHFTLAIRAAPSRPIPHLNRGNVYMEMRNVDKALVEFKEALQVDPNHAATMVNTALALYHVAQLEEACRYLYSAAPLVESIPAANAIVCFALANVTRELNRSEEAIEWYTKATTIPDAHVYHNRGATLHLHQRYQAALQDYSTALSLAPQSFETRLNRACLYLASSKCHHALEDLKCAASLQPDSATALRLLRFCERWHAALRVACSDFLYALDVFPCFQGLEIKAAAALWDPHAFHMQNLSLPDHPSRLALDTMLTTTKSEDLAFLLNEALMCTQDGQLHDAQRALLSAKYLSNISLHEELVCSVWSAQIAIELGDTPTAISTLRQAVRERKKTASAVSPRRGMSPSASILSLRGETRQARAAPPPSSSEVKANVLSDIYGSIGCLLRADGQLQDAARAFQSSLEHNRGNMYSLFNAASIHLEQQDFSSLLEALSSILTTTVSKLEALNTRQSRKSLLSSEAKAVDLLDAERDMVSVLPHMDLLATPEILQICRSIQAVFAQYKTCLTHQVAKHIPQLCVLQGQLATHVEALRDAVQGTSQDGGGESKRRLDLNDFNAAISRVTQEMVQGGTTSLNSTAMSDYLAEYDRICHAIESSFQSPL</sequence>
<evidence type="ECO:0000256" key="1">
    <source>
        <dbReference type="ARBA" id="ARBA00022737"/>
    </source>
</evidence>
<organism evidence="4 5">
    <name type="scientific">Aphanomyces euteiches</name>
    <dbReference type="NCBI Taxonomy" id="100861"/>
    <lineage>
        <taxon>Eukaryota</taxon>
        <taxon>Sar</taxon>
        <taxon>Stramenopiles</taxon>
        <taxon>Oomycota</taxon>
        <taxon>Saprolegniomycetes</taxon>
        <taxon>Saprolegniales</taxon>
        <taxon>Verrucalvaceae</taxon>
        <taxon>Aphanomyces</taxon>
    </lineage>
</organism>
<dbReference type="Gene3D" id="1.25.40.10">
    <property type="entry name" value="Tetratricopeptide repeat domain"/>
    <property type="match status" value="8"/>
</dbReference>
<dbReference type="InterPro" id="IPR011990">
    <property type="entry name" value="TPR-like_helical_dom_sf"/>
</dbReference>
<dbReference type="VEuPathDB" id="FungiDB:AeMF1_012591"/>
<accession>A0A6G0XNP5</accession>